<comment type="caution">
    <text evidence="1">The sequence shown here is derived from an EMBL/GenBank/DDBJ whole genome shotgun (WGS) entry which is preliminary data.</text>
</comment>
<dbReference type="GeneID" id="89500451"/>
<reference evidence="1 2" key="1">
    <citation type="submission" date="2013-03" db="EMBL/GenBank/DDBJ databases">
        <title>Assembly of a new bacterial strain Brevibacillus borstelensis AK1.</title>
        <authorList>
            <person name="Rajan I."/>
            <person name="PoliReddy D."/>
            <person name="Sugumar T."/>
            <person name="Rathinam K."/>
            <person name="Alqarawi S."/>
            <person name="Khalil A.B."/>
            <person name="Sivakumar N."/>
        </authorList>
    </citation>
    <scope>NUCLEOTIDE SEQUENCE [LARGE SCALE GENOMIC DNA]</scope>
    <source>
        <strain evidence="1 2">AK1</strain>
    </source>
</reference>
<dbReference type="EMBL" id="APBN01000002">
    <property type="protein sequence ID" value="EMT53925.1"/>
    <property type="molecule type" value="Genomic_DNA"/>
</dbReference>
<evidence type="ECO:0000313" key="1">
    <source>
        <dbReference type="EMBL" id="EMT53925.1"/>
    </source>
</evidence>
<name>M8EEL1_9BACL</name>
<keyword evidence="2" id="KW-1185">Reference proteome</keyword>
<gene>
    <name evidence="1" type="ORF">I532_07915</name>
</gene>
<dbReference type="PATRIC" id="fig|1300222.3.peg.1629"/>
<organism evidence="1 2">
    <name type="scientific">Brevibacillus borstelensis AK1</name>
    <dbReference type="NCBI Taxonomy" id="1300222"/>
    <lineage>
        <taxon>Bacteria</taxon>
        <taxon>Bacillati</taxon>
        <taxon>Bacillota</taxon>
        <taxon>Bacilli</taxon>
        <taxon>Bacillales</taxon>
        <taxon>Paenibacillaceae</taxon>
        <taxon>Brevibacillus</taxon>
    </lineage>
</organism>
<evidence type="ECO:0008006" key="3">
    <source>
        <dbReference type="Google" id="ProtNLM"/>
    </source>
</evidence>
<evidence type="ECO:0000313" key="2">
    <source>
        <dbReference type="Proteomes" id="UP000012081"/>
    </source>
</evidence>
<dbReference type="RefSeq" id="WP_003387480.1">
    <property type="nucleotide sequence ID" value="NZ_APBN01000002.1"/>
</dbReference>
<dbReference type="Proteomes" id="UP000012081">
    <property type="component" value="Unassembled WGS sequence"/>
</dbReference>
<protein>
    <recommendedName>
        <fullName evidence="3">Small CPxCG-related zinc finger protein</fullName>
    </recommendedName>
</protein>
<sequence>MSYTCYYCEHESETAHLITFFQGTEEKNELLCSSCYADWLEGLKVEP</sequence>
<proteinExistence type="predicted"/>
<dbReference type="AlphaFoldDB" id="M8EEL1"/>
<accession>M8EEL1</accession>